<dbReference type="InterPro" id="IPR050807">
    <property type="entry name" value="TransReg_Diox_bact_type"/>
</dbReference>
<dbReference type="Gene3D" id="1.10.260.40">
    <property type="entry name" value="lambda repressor-like DNA-binding domains"/>
    <property type="match status" value="1"/>
</dbReference>
<keyword evidence="1" id="KW-0238">DNA-binding</keyword>
<gene>
    <name evidence="3" type="ORF">GCM10007913_40690</name>
</gene>
<reference evidence="3" key="1">
    <citation type="journal article" date="2014" name="Int. J. Syst. Evol. Microbiol.">
        <title>Complete genome of a new Firmicutes species belonging to the dominant human colonic microbiota ('Ruminococcus bicirculans') reveals two chromosomes and a selective capacity to utilize plant glucans.</title>
        <authorList>
            <consortium name="NISC Comparative Sequencing Program"/>
            <person name="Wegmann U."/>
            <person name="Louis P."/>
            <person name="Goesmann A."/>
            <person name="Henrissat B."/>
            <person name="Duncan S.H."/>
            <person name="Flint H.J."/>
        </authorList>
    </citation>
    <scope>NUCLEOTIDE SEQUENCE</scope>
    <source>
        <strain evidence="3">NBRC 103855</strain>
    </source>
</reference>
<accession>A0ABQ5UJB1</accession>
<dbReference type="RefSeq" id="WP_284393943.1">
    <property type="nucleotide sequence ID" value="NZ_BSNG01000003.1"/>
</dbReference>
<dbReference type="CDD" id="cd00093">
    <property type="entry name" value="HTH_XRE"/>
    <property type="match status" value="1"/>
</dbReference>
<dbReference type="InterPro" id="IPR010982">
    <property type="entry name" value="Lambda_DNA-bd_dom_sf"/>
</dbReference>
<dbReference type="Proteomes" id="UP001161406">
    <property type="component" value="Unassembled WGS sequence"/>
</dbReference>
<dbReference type="SMART" id="SM00530">
    <property type="entry name" value="HTH_XRE"/>
    <property type="match status" value="1"/>
</dbReference>
<name>A0ABQ5UJB1_9HYPH</name>
<organism evidence="3 4">
    <name type="scientific">Devosia yakushimensis</name>
    <dbReference type="NCBI Taxonomy" id="470028"/>
    <lineage>
        <taxon>Bacteria</taxon>
        <taxon>Pseudomonadati</taxon>
        <taxon>Pseudomonadota</taxon>
        <taxon>Alphaproteobacteria</taxon>
        <taxon>Hyphomicrobiales</taxon>
        <taxon>Devosiaceae</taxon>
        <taxon>Devosia</taxon>
    </lineage>
</organism>
<protein>
    <submittedName>
        <fullName evidence="3">Transcriptional regulator</fullName>
    </submittedName>
</protein>
<evidence type="ECO:0000256" key="1">
    <source>
        <dbReference type="ARBA" id="ARBA00023125"/>
    </source>
</evidence>
<dbReference type="PANTHER" id="PTHR46797:SF1">
    <property type="entry name" value="METHYLPHOSPHONATE SYNTHASE"/>
    <property type="match status" value="1"/>
</dbReference>
<dbReference type="EMBL" id="BSNG01000003">
    <property type="protein sequence ID" value="GLQ12137.1"/>
    <property type="molecule type" value="Genomic_DNA"/>
</dbReference>
<proteinExistence type="predicted"/>
<dbReference type="InterPro" id="IPR001387">
    <property type="entry name" value="Cro/C1-type_HTH"/>
</dbReference>
<dbReference type="SUPFAM" id="SSF47413">
    <property type="entry name" value="lambda repressor-like DNA-binding domains"/>
    <property type="match status" value="1"/>
</dbReference>
<comment type="caution">
    <text evidence="3">The sequence shown here is derived from an EMBL/GenBank/DDBJ whole genome shotgun (WGS) entry which is preliminary data.</text>
</comment>
<dbReference type="PANTHER" id="PTHR46797">
    <property type="entry name" value="HTH-TYPE TRANSCRIPTIONAL REGULATOR"/>
    <property type="match status" value="1"/>
</dbReference>
<keyword evidence="4" id="KW-1185">Reference proteome</keyword>
<evidence type="ECO:0000259" key="2">
    <source>
        <dbReference type="PROSITE" id="PS50943"/>
    </source>
</evidence>
<feature type="domain" description="HTH cro/C1-type" evidence="2">
    <location>
        <begin position="11"/>
        <end position="66"/>
    </location>
</feature>
<dbReference type="Pfam" id="PF01381">
    <property type="entry name" value="HTH_3"/>
    <property type="match status" value="1"/>
</dbReference>
<dbReference type="PROSITE" id="PS50943">
    <property type="entry name" value="HTH_CROC1"/>
    <property type="match status" value="1"/>
</dbReference>
<sequence length="107" mass="12075">MPTTTPLGEKIRTLRKKKGYTLEKLAELAESSKSYIWQLENDNPPRPSADKIAKIAVVLGVTPDYLITESVPVADATDTAFFRKYQTMDPATKEKIRRMMDLIGDDE</sequence>
<evidence type="ECO:0000313" key="3">
    <source>
        <dbReference type="EMBL" id="GLQ12137.1"/>
    </source>
</evidence>
<evidence type="ECO:0000313" key="4">
    <source>
        <dbReference type="Proteomes" id="UP001161406"/>
    </source>
</evidence>
<reference evidence="3" key="2">
    <citation type="submission" date="2023-01" db="EMBL/GenBank/DDBJ databases">
        <title>Draft genome sequence of Devosia yakushimensis strain NBRC 103855.</title>
        <authorList>
            <person name="Sun Q."/>
            <person name="Mori K."/>
        </authorList>
    </citation>
    <scope>NUCLEOTIDE SEQUENCE</scope>
    <source>
        <strain evidence="3">NBRC 103855</strain>
    </source>
</reference>